<dbReference type="RefSeq" id="XP_004341799.1">
    <property type="nucleotide sequence ID" value="XM_004341751.1"/>
</dbReference>
<name>L8H397_ACACF</name>
<dbReference type="VEuPathDB" id="AmoebaDB:ACA1_200030"/>
<dbReference type="EMBL" id="KB007932">
    <property type="protein sequence ID" value="ELR19707.1"/>
    <property type="molecule type" value="Genomic_DNA"/>
</dbReference>
<dbReference type="Proteomes" id="UP000011083">
    <property type="component" value="Unassembled WGS sequence"/>
</dbReference>
<keyword evidence="1" id="KW-0812">Transmembrane</keyword>
<dbReference type="KEGG" id="acan:ACA1_200030"/>
<dbReference type="GeneID" id="14920536"/>
<evidence type="ECO:0000256" key="1">
    <source>
        <dbReference type="SAM" id="Phobius"/>
    </source>
</evidence>
<keyword evidence="1" id="KW-1133">Transmembrane helix</keyword>
<proteinExistence type="predicted"/>
<dbReference type="AlphaFoldDB" id="L8H397"/>
<protein>
    <submittedName>
        <fullName evidence="2">Uncharacterized protein</fullName>
    </submittedName>
</protein>
<evidence type="ECO:0000313" key="3">
    <source>
        <dbReference type="Proteomes" id="UP000011083"/>
    </source>
</evidence>
<sequence>MKEEGQTAHSLEWWVRQALTGGQVGSHQVAHAYLTLQLAQDDRIIGGSAESLGRLIVTALHHHYHHNHNDDEEKEKEEEAMLNDRLEEDEMVGALARLLRFCSFAAEDSSEGVLPAVCALLTSRRAVAEVKVALLEKFPASVHLGDVPTALLLAPETDHKTRACAALRLHLELLHGLEEERDRVRLCGLVEEMWRDLDACTREAGLLARTALALLALEYLEQPPESAIEHAAVVLADEAPISAAWAAFPGGESMWAMSRMTTIEQKAPITSLVGVEVFRELARQQPELSAALAWAGPISVAHSQPHPAATRRTQHKEPALRLRRLRFAPKFALEMACGKRSAEWIHENIVTRLLDHHLPTAHRRLEALDGQARQQLSTRYDLACSIAELFDPLRLPDLCLITGCELLDPAIAGRLRWLAECTEPHVEWLWVQLEHFQYWHLAKVLRTRADLRQFLDAPPPPRADLAGLQDEDWINLDVDVAGVCSGAMPAATKWALHLLDQPSVSRKIDIVEMLLDVVLSEVEKSLEVGSRLTEGDGDEDHRHSSIIIFFDQVLWRVAGADHESLRLRIITLLAAYPSRWEVSMPPLTQLVHDVAQTMPVRAAALAALSFVAPVMCSVADGMTPLTGLSPAADLDPRLGSSYWPEPARQLVALLHSFLPTPAGTAAPFAMVVVMVMVVMTVTV</sequence>
<reference evidence="2 3" key="1">
    <citation type="journal article" date="2013" name="Genome Biol.">
        <title>Genome of Acanthamoeba castellanii highlights extensive lateral gene transfer and early evolution of tyrosine kinase signaling.</title>
        <authorList>
            <person name="Clarke M."/>
            <person name="Lohan A.J."/>
            <person name="Liu B."/>
            <person name="Lagkouvardos I."/>
            <person name="Roy S."/>
            <person name="Zafar N."/>
            <person name="Bertelli C."/>
            <person name="Schilde C."/>
            <person name="Kianianmomeni A."/>
            <person name="Burglin T.R."/>
            <person name="Frech C."/>
            <person name="Turcotte B."/>
            <person name="Kopec K.O."/>
            <person name="Synnott J.M."/>
            <person name="Choo C."/>
            <person name="Paponov I."/>
            <person name="Finkler A."/>
            <person name="Soon Heng Tan C."/>
            <person name="Hutchins A.P."/>
            <person name="Weinmeier T."/>
            <person name="Rattei T."/>
            <person name="Chu J.S."/>
            <person name="Gimenez G."/>
            <person name="Irimia M."/>
            <person name="Rigden D.J."/>
            <person name="Fitzpatrick D.A."/>
            <person name="Lorenzo-Morales J."/>
            <person name="Bateman A."/>
            <person name="Chiu C.H."/>
            <person name="Tang P."/>
            <person name="Hegemann P."/>
            <person name="Fromm H."/>
            <person name="Raoult D."/>
            <person name="Greub G."/>
            <person name="Miranda-Saavedra D."/>
            <person name="Chen N."/>
            <person name="Nash P."/>
            <person name="Ginger M.L."/>
            <person name="Horn M."/>
            <person name="Schaap P."/>
            <person name="Caler L."/>
            <person name="Loftus B."/>
        </authorList>
    </citation>
    <scope>NUCLEOTIDE SEQUENCE [LARGE SCALE GENOMIC DNA]</scope>
    <source>
        <strain evidence="2 3">Neff</strain>
    </source>
</reference>
<evidence type="ECO:0000313" key="2">
    <source>
        <dbReference type="EMBL" id="ELR19707.1"/>
    </source>
</evidence>
<gene>
    <name evidence="2" type="ORF">ACA1_200030</name>
</gene>
<organism evidence="2 3">
    <name type="scientific">Acanthamoeba castellanii (strain ATCC 30010 / Neff)</name>
    <dbReference type="NCBI Taxonomy" id="1257118"/>
    <lineage>
        <taxon>Eukaryota</taxon>
        <taxon>Amoebozoa</taxon>
        <taxon>Discosea</taxon>
        <taxon>Longamoebia</taxon>
        <taxon>Centramoebida</taxon>
        <taxon>Acanthamoebidae</taxon>
        <taxon>Acanthamoeba</taxon>
    </lineage>
</organism>
<accession>L8H397</accession>
<feature type="transmembrane region" description="Helical" evidence="1">
    <location>
        <begin position="665"/>
        <end position="682"/>
    </location>
</feature>
<keyword evidence="1" id="KW-0472">Membrane</keyword>
<keyword evidence="3" id="KW-1185">Reference proteome</keyword>